<dbReference type="GeneID" id="37116957"/>
<keyword evidence="4" id="KW-0408">Iron</keyword>
<evidence type="ECO:0000256" key="2">
    <source>
        <dbReference type="ARBA" id="ARBA00023002"/>
    </source>
</evidence>
<dbReference type="GO" id="GO:0016705">
    <property type="term" value="F:oxidoreductase activity, acting on paired donors, with incorporation or reduction of molecular oxygen"/>
    <property type="evidence" value="ECO:0007669"/>
    <property type="project" value="InterPro"/>
</dbReference>
<dbReference type="PANTHER" id="PTHR24305:SF166">
    <property type="entry name" value="CYTOCHROME P450 12A4, MITOCHONDRIAL-RELATED"/>
    <property type="match status" value="1"/>
</dbReference>
<accession>A0A317URT7</accession>
<dbReference type="SUPFAM" id="SSF48264">
    <property type="entry name" value="Cytochrome P450"/>
    <property type="match status" value="1"/>
</dbReference>
<sequence length="554" mass="63017">MMILQLLGLLALAYLAWNLVAMEINYRRASSLGIPVVRACIDNSNVLWMMAQPHLQPWLDRVPIDWGSFGRYCRRDWPVIDGNQSHLRYGPIWALATPRKIYIHVTDSEASHDIFQRRTDFIRPSEIYKVLEVFGPCLSTASWTNWPRHRKVLAAPFNEKVMSFVWDESVEQAGQMLDAWTAPDVDQIPGIDKDTRTLSLNVLAATGFGKSYSFRSANDPLNRSESDNYRDALRTVRDDCILLMVAPRRLLTLPFVPESWHRVAKAAVDYKQHMVRMLNEETRALNEGQAGAGGLITSFVRAMDLKQKEDAKGKASGSPPKGLSIDEIFGNHFVINFAGHDTTANTLSFAMVLLAAYPEVQDWVAEELHMSRDTKGQYTDLFPKLNRCKAIMLEALRLFPPIPTLPKRTNNQPQPLKVGERTVIIPPNIFVHPGLLSMHLHPQHWESPPIWKPSRWVTSATTLEDEQVITPQRCTYFPWSDGPQNCPGNKFSQVEFVAVVATILREHRIHAVPEPGETFEDTRVRVLSTTRDVDMHLLLKMKDADRVRLVCERA</sequence>
<keyword evidence="5" id="KW-0732">Signal</keyword>
<dbReference type="Proteomes" id="UP000246702">
    <property type="component" value="Unassembled WGS sequence"/>
</dbReference>
<evidence type="ECO:0000256" key="4">
    <source>
        <dbReference type="PIRSR" id="PIRSR602401-1"/>
    </source>
</evidence>
<dbReference type="GO" id="GO:0020037">
    <property type="term" value="F:heme binding"/>
    <property type="evidence" value="ECO:0007669"/>
    <property type="project" value="InterPro"/>
</dbReference>
<keyword evidence="4" id="KW-0479">Metal-binding</keyword>
<reference evidence="6 7" key="1">
    <citation type="submission" date="2016-12" db="EMBL/GenBank/DDBJ databases">
        <title>The genomes of Aspergillus section Nigri reveals drivers in fungal speciation.</title>
        <authorList>
            <consortium name="DOE Joint Genome Institute"/>
            <person name="Vesth T.C."/>
            <person name="Nybo J."/>
            <person name="Theobald S."/>
            <person name="Brandl J."/>
            <person name="Frisvad J.C."/>
            <person name="Nielsen K.F."/>
            <person name="Lyhne E.K."/>
            <person name="Kogle M.E."/>
            <person name="Kuo A."/>
            <person name="Riley R."/>
            <person name="Clum A."/>
            <person name="Nolan M."/>
            <person name="Lipzen A."/>
            <person name="Salamov A."/>
            <person name="Henrissat B."/>
            <person name="Wiebenga A."/>
            <person name="De Vries R.P."/>
            <person name="Grigoriev I.V."/>
            <person name="Mortensen U.H."/>
            <person name="Andersen M.R."/>
            <person name="Baker S.E."/>
        </authorList>
    </citation>
    <scope>NUCLEOTIDE SEQUENCE [LARGE SCALE GENOMIC DNA]</scope>
    <source>
        <strain evidence="6 7">CBS 115572</strain>
    </source>
</reference>
<protein>
    <submittedName>
        <fullName evidence="6">Putative cytochrome P450 monooxygenase</fullName>
    </submittedName>
</protein>
<comment type="similarity">
    <text evidence="1">Belongs to the cytochrome P450 family.</text>
</comment>
<dbReference type="InterPro" id="IPR001128">
    <property type="entry name" value="Cyt_P450"/>
</dbReference>
<evidence type="ECO:0000313" key="7">
    <source>
        <dbReference type="Proteomes" id="UP000246702"/>
    </source>
</evidence>
<dbReference type="PRINTS" id="PR00385">
    <property type="entry name" value="P450"/>
</dbReference>
<dbReference type="InterPro" id="IPR002401">
    <property type="entry name" value="Cyt_P450_E_grp-I"/>
</dbReference>
<organism evidence="6 7">
    <name type="scientific">Aspergillus sclerotioniger CBS 115572</name>
    <dbReference type="NCBI Taxonomy" id="1450535"/>
    <lineage>
        <taxon>Eukaryota</taxon>
        <taxon>Fungi</taxon>
        <taxon>Dikarya</taxon>
        <taxon>Ascomycota</taxon>
        <taxon>Pezizomycotina</taxon>
        <taxon>Eurotiomycetes</taxon>
        <taxon>Eurotiomycetidae</taxon>
        <taxon>Eurotiales</taxon>
        <taxon>Aspergillaceae</taxon>
        <taxon>Aspergillus</taxon>
        <taxon>Aspergillus subgen. Circumdati</taxon>
    </lineage>
</organism>
<gene>
    <name evidence="6" type="ORF">BO94DRAFT_570469</name>
</gene>
<dbReference type="AlphaFoldDB" id="A0A317URT7"/>
<dbReference type="EMBL" id="MSFK01000068">
    <property type="protein sequence ID" value="PWY64733.1"/>
    <property type="molecule type" value="Genomic_DNA"/>
</dbReference>
<feature type="signal peptide" evidence="5">
    <location>
        <begin position="1"/>
        <end position="21"/>
    </location>
</feature>
<comment type="caution">
    <text evidence="6">The sequence shown here is derived from an EMBL/GenBank/DDBJ whole genome shotgun (WGS) entry which is preliminary data.</text>
</comment>
<dbReference type="GO" id="GO:0005506">
    <property type="term" value="F:iron ion binding"/>
    <property type="evidence" value="ECO:0007669"/>
    <property type="project" value="InterPro"/>
</dbReference>
<dbReference type="InterPro" id="IPR036396">
    <property type="entry name" value="Cyt_P450_sf"/>
</dbReference>
<dbReference type="CDD" id="cd11070">
    <property type="entry name" value="CYP56-like"/>
    <property type="match status" value="1"/>
</dbReference>
<dbReference type="Gene3D" id="1.10.630.10">
    <property type="entry name" value="Cytochrome P450"/>
    <property type="match status" value="1"/>
</dbReference>
<dbReference type="PANTHER" id="PTHR24305">
    <property type="entry name" value="CYTOCHROME P450"/>
    <property type="match status" value="1"/>
</dbReference>
<keyword evidence="3 6" id="KW-0503">Monooxygenase</keyword>
<dbReference type="Pfam" id="PF00067">
    <property type="entry name" value="p450"/>
    <property type="match status" value="1"/>
</dbReference>
<dbReference type="InterPro" id="IPR050121">
    <property type="entry name" value="Cytochrome_P450_monoxygenase"/>
</dbReference>
<dbReference type="GO" id="GO:0004497">
    <property type="term" value="F:monooxygenase activity"/>
    <property type="evidence" value="ECO:0007669"/>
    <property type="project" value="UniProtKB-KW"/>
</dbReference>
<comment type="cofactor">
    <cofactor evidence="4">
        <name>heme</name>
        <dbReference type="ChEBI" id="CHEBI:30413"/>
    </cofactor>
</comment>
<evidence type="ECO:0000313" key="6">
    <source>
        <dbReference type="EMBL" id="PWY64733.1"/>
    </source>
</evidence>
<keyword evidence="7" id="KW-1185">Reference proteome</keyword>
<keyword evidence="2" id="KW-0560">Oxidoreductase</keyword>
<evidence type="ECO:0000256" key="1">
    <source>
        <dbReference type="ARBA" id="ARBA00010617"/>
    </source>
</evidence>
<proteinExistence type="inferred from homology"/>
<dbReference type="PRINTS" id="PR00463">
    <property type="entry name" value="EP450I"/>
</dbReference>
<name>A0A317URT7_9EURO</name>
<feature type="binding site" description="axial binding residue" evidence="4">
    <location>
        <position position="486"/>
    </location>
    <ligand>
        <name>heme</name>
        <dbReference type="ChEBI" id="CHEBI:30413"/>
    </ligand>
    <ligandPart>
        <name>Fe</name>
        <dbReference type="ChEBI" id="CHEBI:18248"/>
    </ligandPart>
</feature>
<dbReference type="RefSeq" id="XP_025461318.1">
    <property type="nucleotide sequence ID" value="XM_025614814.1"/>
</dbReference>
<evidence type="ECO:0000256" key="5">
    <source>
        <dbReference type="SAM" id="SignalP"/>
    </source>
</evidence>
<dbReference type="STRING" id="1450535.A0A317URT7"/>
<keyword evidence="4" id="KW-0349">Heme</keyword>
<feature type="chain" id="PRO_5016456554" evidence="5">
    <location>
        <begin position="22"/>
        <end position="554"/>
    </location>
</feature>
<dbReference type="OrthoDB" id="1470350at2759"/>
<evidence type="ECO:0000256" key="3">
    <source>
        <dbReference type="ARBA" id="ARBA00023033"/>
    </source>
</evidence>